<reference evidence="12 13" key="1">
    <citation type="journal article" date="2011" name="Genome Biol. Evol.">
        <title>Integration of the genetic map and genome assembly of fugu facilitates insights into distinct features of genome evolution in teleosts and mammals.</title>
        <authorList>
            <person name="Kai W."/>
            <person name="Kikuchi K."/>
            <person name="Tohari S."/>
            <person name="Chew A.K."/>
            <person name="Tay A."/>
            <person name="Fujiwara A."/>
            <person name="Hosoya S."/>
            <person name="Suetake H."/>
            <person name="Naruse K."/>
            <person name="Brenner S."/>
            <person name="Suzuki Y."/>
            <person name="Venkatesh B."/>
        </authorList>
    </citation>
    <scope>NUCLEOTIDE SEQUENCE [LARGE SCALE GENOMIC DNA]</scope>
</reference>
<protein>
    <recommendedName>
        <fullName evidence="11">Cytochrome c oxidase subunit NDUFA4</fullName>
    </recommendedName>
</protein>
<keyword evidence="6" id="KW-0249">Electron transport</keyword>
<keyword evidence="4" id="KW-0812">Transmembrane</keyword>
<evidence type="ECO:0000256" key="8">
    <source>
        <dbReference type="ARBA" id="ARBA00023128"/>
    </source>
</evidence>
<keyword evidence="9" id="KW-0472">Membrane</keyword>
<proteinExistence type="inferred from homology"/>
<dbReference type="Pfam" id="PF06522">
    <property type="entry name" value="B12D"/>
    <property type="match status" value="1"/>
</dbReference>
<evidence type="ECO:0000256" key="6">
    <source>
        <dbReference type="ARBA" id="ARBA00022982"/>
    </source>
</evidence>
<dbReference type="InterPro" id="IPR010530">
    <property type="entry name" value="B12D"/>
</dbReference>
<reference evidence="12" key="2">
    <citation type="submission" date="2025-08" db="UniProtKB">
        <authorList>
            <consortium name="Ensembl"/>
        </authorList>
    </citation>
    <scope>IDENTIFICATION</scope>
</reference>
<dbReference type="GeneTree" id="ENSGT00940000154268"/>
<evidence type="ECO:0000256" key="5">
    <source>
        <dbReference type="ARBA" id="ARBA00022792"/>
    </source>
</evidence>
<gene>
    <name evidence="12" type="primary">ndufa4b</name>
</gene>
<name>A0A3B5JYJ4_TAKRU</name>
<evidence type="ECO:0000256" key="1">
    <source>
        <dbReference type="ARBA" id="ARBA00004434"/>
    </source>
</evidence>
<organism evidence="12 13">
    <name type="scientific">Takifugu rubripes</name>
    <name type="common">Japanese pufferfish</name>
    <name type="synonym">Fugu rubripes</name>
    <dbReference type="NCBI Taxonomy" id="31033"/>
    <lineage>
        <taxon>Eukaryota</taxon>
        <taxon>Metazoa</taxon>
        <taxon>Chordata</taxon>
        <taxon>Craniata</taxon>
        <taxon>Vertebrata</taxon>
        <taxon>Euteleostomi</taxon>
        <taxon>Actinopterygii</taxon>
        <taxon>Neopterygii</taxon>
        <taxon>Teleostei</taxon>
        <taxon>Neoteleostei</taxon>
        <taxon>Acanthomorphata</taxon>
        <taxon>Eupercaria</taxon>
        <taxon>Tetraodontiformes</taxon>
        <taxon>Tetradontoidea</taxon>
        <taxon>Tetraodontidae</taxon>
        <taxon>Takifugu</taxon>
    </lineage>
</organism>
<dbReference type="Proteomes" id="UP000005226">
    <property type="component" value="Chromosome 1"/>
</dbReference>
<evidence type="ECO:0000256" key="9">
    <source>
        <dbReference type="ARBA" id="ARBA00023136"/>
    </source>
</evidence>
<evidence type="ECO:0000313" key="12">
    <source>
        <dbReference type="Ensembl" id="ENSTRUP00000048657.2"/>
    </source>
</evidence>
<evidence type="ECO:0000313" key="13">
    <source>
        <dbReference type="Proteomes" id="UP000005226"/>
    </source>
</evidence>
<evidence type="ECO:0000256" key="4">
    <source>
        <dbReference type="ARBA" id="ARBA00022692"/>
    </source>
</evidence>
<dbReference type="InParanoid" id="A0A3B5JYJ4"/>
<comment type="subcellular location">
    <subcellularLocation>
        <location evidence="1">Mitochondrion inner membrane</location>
        <topology evidence="1">Single-pass membrane protein</topology>
    </subcellularLocation>
</comment>
<keyword evidence="2" id="KW-0813">Transport</keyword>
<accession>A0A3B5JYJ4</accession>
<evidence type="ECO:0000256" key="7">
    <source>
        <dbReference type="ARBA" id="ARBA00022989"/>
    </source>
</evidence>
<evidence type="ECO:0000256" key="10">
    <source>
        <dbReference type="ARBA" id="ARBA00038186"/>
    </source>
</evidence>
<sequence length="153" mass="17404">MYGYTGQVSDRQTGRHGQTGVVVAVRDWLSAVGGARQCASGPSAHTRFLRPQHFSSRRNQDRQWIITRHVVDVRGHSETAEEPPGSDPSLRFIGGGATMSMLYLSRLALRNPDVSWDRKNNPEPWNKMEPTQQYKLFAVNMDYSKLKKDRPDF</sequence>
<dbReference type="AlphaFoldDB" id="A0A3B5JYJ4"/>
<keyword evidence="5" id="KW-0999">Mitochondrion inner membrane</keyword>
<comment type="similarity">
    <text evidence="10">Belongs to the complex IV NDUFA4 subunit family.</text>
</comment>
<keyword evidence="3" id="KW-0679">Respiratory chain</keyword>
<evidence type="ECO:0000256" key="3">
    <source>
        <dbReference type="ARBA" id="ARBA00022660"/>
    </source>
</evidence>
<evidence type="ECO:0000256" key="2">
    <source>
        <dbReference type="ARBA" id="ARBA00022448"/>
    </source>
</evidence>
<keyword evidence="7" id="KW-1133">Transmembrane helix</keyword>
<dbReference type="PANTHER" id="PTHR14256">
    <property type="entry name" value="NADH-UBIQUINONE OXIDOREDUCTASE MLRQ SUBUNIT"/>
    <property type="match status" value="1"/>
</dbReference>
<dbReference type="PANTHER" id="PTHR14256:SF4">
    <property type="entry name" value="CYTOCHROME C OXIDASE SUBUNIT NDUFA4"/>
    <property type="match status" value="1"/>
</dbReference>
<keyword evidence="13" id="KW-1185">Reference proteome</keyword>
<keyword evidence="8" id="KW-0496">Mitochondrion</keyword>
<dbReference type="Ensembl" id="ENSTRUT00000053745.2">
    <property type="protein sequence ID" value="ENSTRUP00000048657.2"/>
    <property type="gene ID" value="ENSTRUG00000021066.2"/>
</dbReference>
<dbReference type="GO" id="GO:0005743">
    <property type="term" value="C:mitochondrial inner membrane"/>
    <property type="evidence" value="ECO:0007669"/>
    <property type="project" value="UniProtKB-SubCell"/>
</dbReference>
<evidence type="ECO:0000256" key="11">
    <source>
        <dbReference type="ARBA" id="ARBA00041121"/>
    </source>
</evidence>
<reference evidence="12" key="3">
    <citation type="submission" date="2025-09" db="UniProtKB">
        <authorList>
            <consortium name="Ensembl"/>
        </authorList>
    </citation>
    <scope>IDENTIFICATION</scope>
</reference>